<dbReference type="SUPFAM" id="SSF53850">
    <property type="entry name" value="Periplasmic binding protein-like II"/>
    <property type="match status" value="1"/>
</dbReference>
<sequence length="294" mass="31895">MHLRQLEYAVAVAEEASFTKAAIRCHTVQSALSHQVAKLEEELDARLFERTSRTVRLTPAGQAFLAAARQTLESAGRIAAEVAAAQGDIRGTLVLGTISTLTTVDLADLLARFHRRYPRVDIRLQAGISEALIDGVRERRVDLGFVGLWPEGGLPALRSRLIADEPLVALLPPDYPAAASRDLSLAELAQRAMVDFHAGSSARRQTDEAFTAARIDRRVSFEVDHIDLMLQIVGKGLAVGMVPRSLARHHAGGLSTRPVADAPRRRVHAVWSRSPSPAAAAFLELLDERMDAGA</sequence>
<keyword evidence="4" id="KW-0804">Transcription</keyword>
<dbReference type="InterPro" id="IPR000847">
    <property type="entry name" value="LysR_HTH_N"/>
</dbReference>
<evidence type="ECO:0000313" key="7">
    <source>
        <dbReference type="Proteomes" id="UP000277294"/>
    </source>
</evidence>
<accession>A0A3P4AWM3</accession>
<dbReference type="SUPFAM" id="SSF46785">
    <property type="entry name" value="Winged helix' DNA-binding domain"/>
    <property type="match status" value="1"/>
</dbReference>
<evidence type="ECO:0000313" key="6">
    <source>
        <dbReference type="EMBL" id="VCU68433.1"/>
    </source>
</evidence>
<dbReference type="OrthoDB" id="9786526at2"/>
<evidence type="ECO:0000259" key="5">
    <source>
        <dbReference type="PROSITE" id="PS50931"/>
    </source>
</evidence>
<dbReference type="InterPro" id="IPR036390">
    <property type="entry name" value="WH_DNA-bd_sf"/>
</dbReference>
<keyword evidence="3" id="KW-0238">DNA-binding</keyword>
<keyword evidence="2" id="KW-0805">Transcription regulation</keyword>
<dbReference type="Proteomes" id="UP000277294">
    <property type="component" value="Unassembled WGS sequence"/>
</dbReference>
<dbReference type="EMBL" id="UWPJ01000005">
    <property type="protein sequence ID" value="VCU68433.1"/>
    <property type="molecule type" value="Genomic_DNA"/>
</dbReference>
<feature type="domain" description="HTH lysR-type" evidence="5">
    <location>
        <begin position="1"/>
        <end position="58"/>
    </location>
</feature>
<dbReference type="PANTHER" id="PTHR30346:SF30">
    <property type="entry name" value="SMALL NEUTRAL PROTEASE REGULATORY PROTEIN"/>
    <property type="match status" value="1"/>
</dbReference>
<dbReference type="GO" id="GO:0032993">
    <property type="term" value="C:protein-DNA complex"/>
    <property type="evidence" value="ECO:0007669"/>
    <property type="project" value="TreeGrafter"/>
</dbReference>
<dbReference type="Pfam" id="PF00126">
    <property type="entry name" value="HTH_1"/>
    <property type="match status" value="1"/>
</dbReference>
<evidence type="ECO:0000256" key="2">
    <source>
        <dbReference type="ARBA" id="ARBA00023015"/>
    </source>
</evidence>
<reference evidence="6 7" key="1">
    <citation type="submission" date="2018-10" db="EMBL/GenBank/DDBJ databases">
        <authorList>
            <person name="Criscuolo A."/>
        </authorList>
    </citation>
    <scope>NUCLEOTIDE SEQUENCE [LARGE SCALE GENOMIC DNA]</scope>
    <source>
        <strain evidence="6">DnA1</strain>
    </source>
</reference>
<gene>
    <name evidence="6" type="primary">gltC_4</name>
    <name evidence="6" type="ORF">PIGHUM_00484</name>
</gene>
<dbReference type="Pfam" id="PF03466">
    <property type="entry name" value="LysR_substrate"/>
    <property type="match status" value="1"/>
</dbReference>
<dbReference type="GO" id="GO:0003677">
    <property type="term" value="F:DNA binding"/>
    <property type="evidence" value="ECO:0007669"/>
    <property type="project" value="UniProtKB-KW"/>
</dbReference>
<dbReference type="GO" id="GO:0003700">
    <property type="term" value="F:DNA-binding transcription factor activity"/>
    <property type="evidence" value="ECO:0007669"/>
    <property type="project" value="InterPro"/>
</dbReference>
<dbReference type="Gene3D" id="3.40.190.290">
    <property type="match status" value="1"/>
</dbReference>
<proteinExistence type="inferred from homology"/>
<dbReference type="InterPro" id="IPR036388">
    <property type="entry name" value="WH-like_DNA-bd_sf"/>
</dbReference>
<dbReference type="FunFam" id="1.10.10.10:FF:000001">
    <property type="entry name" value="LysR family transcriptional regulator"/>
    <property type="match status" value="1"/>
</dbReference>
<protein>
    <submittedName>
        <fullName evidence="6">HTH-type transcriptional regulator GltC</fullName>
    </submittedName>
</protein>
<dbReference type="PROSITE" id="PS50931">
    <property type="entry name" value="HTH_LYSR"/>
    <property type="match status" value="1"/>
</dbReference>
<dbReference type="PANTHER" id="PTHR30346">
    <property type="entry name" value="TRANSCRIPTIONAL DUAL REGULATOR HCAR-RELATED"/>
    <property type="match status" value="1"/>
</dbReference>
<evidence type="ECO:0000256" key="3">
    <source>
        <dbReference type="ARBA" id="ARBA00023125"/>
    </source>
</evidence>
<name>A0A3P4AWM3_9BURK</name>
<organism evidence="6 7">
    <name type="scientific">Pigmentiphaga humi</name>
    <dbReference type="NCBI Taxonomy" id="2478468"/>
    <lineage>
        <taxon>Bacteria</taxon>
        <taxon>Pseudomonadati</taxon>
        <taxon>Pseudomonadota</taxon>
        <taxon>Betaproteobacteria</taxon>
        <taxon>Burkholderiales</taxon>
        <taxon>Alcaligenaceae</taxon>
        <taxon>Pigmentiphaga</taxon>
    </lineage>
</organism>
<dbReference type="RefSeq" id="WP_124077643.1">
    <property type="nucleotide sequence ID" value="NZ_UWPJ01000005.1"/>
</dbReference>
<evidence type="ECO:0000256" key="4">
    <source>
        <dbReference type="ARBA" id="ARBA00023163"/>
    </source>
</evidence>
<dbReference type="Gene3D" id="1.10.10.10">
    <property type="entry name" value="Winged helix-like DNA-binding domain superfamily/Winged helix DNA-binding domain"/>
    <property type="match status" value="1"/>
</dbReference>
<dbReference type="CDD" id="cd08436">
    <property type="entry name" value="PBP2_LTTR_like_3"/>
    <property type="match status" value="1"/>
</dbReference>
<keyword evidence="7" id="KW-1185">Reference proteome</keyword>
<dbReference type="AlphaFoldDB" id="A0A3P4AWM3"/>
<dbReference type="PRINTS" id="PR00039">
    <property type="entry name" value="HTHLYSR"/>
</dbReference>
<comment type="similarity">
    <text evidence="1">Belongs to the LysR transcriptional regulatory family.</text>
</comment>
<evidence type="ECO:0000256" key="1">
    <source>
        <dbReference type="ARBA" id="ARBA00009437"/>
    </source>
</evidence>
<dbReference type="InterPro" id="IPR005119">
    <property type="entry name" value="LysR_subst-bd"/>
</dbReference>